<reference evidence="1" key="1">
    <citation type="journal article" date="2012" name="PLoS ONE">
        <title>Gene sets for utilization of primary and secondary nutrition supplies in the distal gut of endangered iberian lynx.</title>
        <authorList>
            <person name="Alcaide M."/>
            <person name="Messina E."/>
            <person name="Richter M."/>
            <person name="Bargiela R."/>
            <person name="Peplies J."/>
            <person name="Huws S.A."/>
            <person name="Newbold C.J."/>
            <person name="Golyshin P.N."/>
            <person name="Simon M.A."/>
            <person name="Lopez G."/>
            <person name="Yakimov M.M."/>
            <person name="Ferrer M."/>
        </authorList>
    </citation>
    <scope>NUCLEOTIDE SEQUENCE</scope>
</reference>
<dbReference type="EMBL" id="AMCI01008258">
    <property type="protein sequence ID" value="EJW91312.1"/>
    <property type="molecule type" value="Genomic_DNA"/>
</dbReference>
<gene>
    <name evidence="1" type="ORF">EVA_20583</name>
</gene>
<dbReference type="AlphaFoldDB" id="J9FNY6"/>
<name>J9FNY6_9ZZZZ</name>
<evidence type="ECO:0000313" key="1">
    <source>
        <dbReference type="EMBL" id="EJW91312.1"/>
    </source>
</evidence>
<comment type="caution">
    <text evidence="1">The sequence shown here is derived from an EMBL/GenBank/DDBJ whole genome shotgun (WGS) entry which is preliminary data.</text>
</comment>
<sequence length="101" mass="11057">MKVDFNRTFKDYRGEDLVSGGRIQLMSDIIAQCLFNGEGVRSSGDPVKDGERKMRAYALCLRLVQAEGEVSISAEDAVLIKEAVTGLTPGCYAQVVKLIDE</sequence>
<organism evidence="1">
    <name type="scientific">gut metagenome</name>
    <dbReference type="NCBI Taxonomy" id="749906"/>
    <lineage>
        <taxon>unclassified sequences</taxon>
        <taxon>metagenomes</taxon>
        <taxon>organismal metagenomes</taxon>
    </lineage>
</organism>
<proteinExistence type="predicted"/>
<accession>J9FNY6</accession>
<protein>
    <recommendedName>
        <fullName evidence="2">TerB family tellurite resistance protein</fullName>
    </recommendedName>
</protein>
<evidence type="ECO:0008006" key="2">
    <source>
        <dbReference type="Google" id="ProtNLM"/>
    </source>
</evidence>